<name>A0A031LQP0_9CREN</name>
<dbReference type="Pfam" id="PF01206">
    <property type="entry name" value="TusA"/>
    <property type="match status" value="1"/>
</dbReference>
<organism evidence="2 3">
    <name type="scientific">Candidatus Acidianus copahuensis</name>
    <dbReference type="NCBI Taxonomy" id="1160895"/>
    <lineage>
        <taxon>Archaea</taxon>
        <taxon>Thermoproteota</taxon>
        <taxon>Thermoprotei</taxon>
        <taxon>Sulfolobales</taxon>
        <taxon>Sulfolobaceae</taxon>
        <taxon>Acidianus</taxon>
    </lineage>
</organism>
<dbReference type="EMBL" id="JFZT01000039">
    <property type="protein sequence ID" value="EZQ07075.1"/>
    <property type="molecule type" value="Genomic_DNA"/>
</dbReference>
<comment type="caution">
    <text evidence="2">The sequence shown here is derived from an EMBL/GenBank/DDBJ whole genome shotgun (WGS) entry which is preliminary data.</text>
</comment>
<gene>
    <name evidence="2" type="ORF">CM19_06950</name>
</gene>
<keyword evidence="3" id="KW-1185">Reference proteome</keyword>
<dbReference type="InterPro" id="IPR001455">
    <property type="entry name" value="TusA-like"/>
</dbReference>
<dbReference type="AlphaFoldDB" id="A0A031LQP0"/>
<dbReference type="SUPFAM" id="SSF64307">
    <property type="entry name" value="SirA-like"/>
    <property type="match status" value="1"/>
</dbReference>
<accession>A0A031LQP0</accession>
<dbReference type="CDD" id="cd00291">
    <property type="entry name" value="SirA_YedF_YeeD"/>
    <property type="match status" value="1"/>
</dbReference>
<dbReference type="Proteomes" id="UP000024332">
    <property type="component" value="Unassembled WGS sequence"/>
</dbReference>
<dbReference type="OrthoDB" id="45650at2157"/>
<evidence type="ECO:0000259" key="1">
    <source>
        <dbReference type="Pfam" id="PF01206"/>
    </source>
</evidence>
<protein>
    <submittedName>
        <fullName evidence="2">Response regulator SirA</fullName>
    </submittedName>
</protein>
<dbReference type="Gene3D" id="3.30.110.40">
    <property type="entry name" value="TusA-like domain"/>
    <property type="match status" value="1"/>
</dbReference>
<dbReference type="InterPro" id="IPR036868">
    <property type="entry name" value="TusA-like_sf"/>
</dbReference>
<sequence length="325" mass="37341">MKANIYNDSYEPLLDLRKSWKFYLLKDLKALDYGYVARFRWLGKDYWVFAWTTKDSVKILEENGKFSITVTFSNIKGKITAELDYEGIASFASRIILGKITKNLEEYSKYLHAQTNSSSGSVLLMNALSPRISKTLDLRGTTCPIPEIETKKAILKSSPYDVIEVLTDHPAAIFYTLPEVAKVFNCRYEVRNKGDYASFIIYLSRMEWKENNFSLEDIKNLIRNEGSLARLYVYFDKIEKQKTMQNFSPEILNYPGLTLIVAASQGRGWLLTAIENDGKLLAARLERGNTKLFDDDAVNDLSEEEGTFNVYYLKTSKLIIDKYSI</sequence>
<feature type="domain" description="UPF0033" evidence="1">
    <location>
        <begin position="134"/>
        <end position="201"/>
    </location>
</feature>
<reference evidence="2 3" key="1">
    <citation type="submission" date="2014-03" db="EMBL/GenBank/DDBJ databases">
        <title>Draft genome sequence of the novel thermoacidophilic archaea Acidianus copahuensis ALE1 strain, isolated from Copahue volcanic area in Neuquen Argentina.</title>
        <authorList>
            <person name="Urbieta M.S."/>
            <person name="Rascovan N."/>
            <person name="Castro C."/>
            <person name="Revale S."/>
            <person name="Giaveno M.A."/>
            <person name="Vazquez M.P."/>
            <person name="Donati E.R."/>
        </authorList>
    </citation>
    <scope>NUCLEOTIDE SEQUENCE [LARGE SCALE GENOMIC DNA]</scope>
    <source>
        <strain evidence="2 3">ALE1</strain>
    </source>
</reference>
<evidence type="ECO:0000313" key="2">
    <source>
        <dbReference type="EMBL" id="EZQ07075.1"/>
    </source>
</evidence>
<evidence type="ECO:0000313" key="3">
    <source>
        <dbReference type="Proteomes" id="UP000024332"/>
    </source>
</evidence>
<dbReference type="RefSeq" id="WP_048099596.1">
    <property type="nucleotide sequence ID" value="NZ_JFZT01000039.1"/>
</dbReference>
<dbReference type="PANTHER" id="PTHR33279">
    <property type="entry name" value="SULFUR CARRIER PROTEIN YEDF-RELATED"/>
    <property type="match status" value="1"/>
</dbReference>
<dbReference type="STRING" id="1160895.CM19_06950"/>
<proteinExistence type="predicted"/>
<dbReference type="PANTHER" id="PTHR33279:SF18">
    <property type="entry name" value="SULFUR CARRIER PROTEIN MJ0990-RELATED"/>
    <property type="match status" value="1"/>
</dbReference>